<organism evidence="1 2">
    <name type="scientific">Methanoculleus bourgensis</name>
    <dbReference type="NCBI Taxonomy" id="83986"/>
    <lineage>
        <taxon>Archaea</taxon>
        <taxon>Methanobacteriati</taxon>
        <taxon>Methanobacteriota</taxon>
        <taxon>Stenosarchaea group</taxon>
        <taxon>Methanomicrobia</taxon>
        <taxon>Methanomicrobiales</taxon>
        <taxon>Methanomicrobiaceae</taxon>
        <taxon>Methanoculleus</taxon>
    </lineage>
</organism>
<dbReference type="PIRSF" id="PIRSF019164">
    <property type="entry name" value="UCP019164"/>
    <property type="match status" value="1"/>
</dbReference>
<dbReference type="InterPro" id="IPR026327">
    <property type="entry name" value="Me_CoM_Rdtase_prot-C-like"/>
</dbReference>
<dbReference type="KEGG" id="mema:MMAB1_2085"/>
<dbReference type="InterPro" id="IPR011312">
    <property type="entry name" value="Menthan_mark_7"/>
</dbReference>
<dbReference type="Proteomes" id="UP000069850">
    <property type="component" value="Chromosome 1"/>
</dbReference>
<protein>
    <recommendedName>
        <fullName evidence="3">Methanogenesis marker 7 protein</fullName>
    </recommendedName>
</protein>
<proteinExistence type="predicted"/>
<accession>A0A0X3BML7</accession>
<evidence type="ECO:0000313" key="2">
    <source>
        <dbReference type="Proteomes" id="UP000069850"/>
    </source>
</evidence>
<dbReference type="NCBIfam" id="TIGR03274">
    <property type="entry name" value="methan_mark_7"/>
    <property type="match status" value="1"/>
</dbReference>
<dbReference type="EMBL" id="LT158599">
    <property type="protein sequence ID" value="CVK33298.1"/>
    <property type="molecule type" value="Genomic_DNA"/>
</dbReference>
<sequence length="313" mass="34998">MTTLVPVTYKGGVYRHDEIMDLIDDLGGYVVQKHVMAQDVVLQSFVPRDDIDLIREVAKPLAGEVAEAPLVGTEIAVVSPSLEIHHLPHTACDIAEYLRRAGAKTNMVGLARGFGKRIANLNDEERDIINEHDLAVYALGNFEECIREKLPAIRQGIHLPIVVTGAPDRETLVRIIDPPVEGYVGGVGRIMHRFKRPEELAKLDELVEEVSRTLDARRDDLARDPLSVFPPRLMAILEEQIYEVTMLTHPTPVTAQMEGLRVKLPYEFYADDLRTLEVADGVTLGDIADVLPSRMRNYILIRIKPFSETGILV</sequence>
<dbReference type="OrthoDB" id="52512at2157"/>
<name>A0A0X3BML7_9EURY</name>
<dbReference type="GeneID" id="27137805"/>
<dbReference type="Pfam" id="PF04609">
    <property type="entry name" value="MCR_C"/>
    <property type="match status" value="1"/>
</dbReference>
<evidence type="ECO:0000313" key="1">
    <source>
        <dbReference type="EMBL" id="CVK33298.1"/>
    </source>
</evidence>
<reference evidence="1 2" key="1">
    <citation type="submission" date="2016-01" db="EMBL/GenBank/DDBJ databases">
        <authorList>
            <person name="Manzoor S."/>
        </authorList>
    </citation>
    <scope>NUCLEOTIDE SEQUENCE [LARGE SCALE GENOMIC DNA]</scope>
    <source>
        <strain evidence="1">Methanoculleus sp MAB1</strain>
    </source>
</reference>
<gene>
    <name evidence="1" type="ORF">MMAB1_2085</name>
</gene>
<evidence type="ECO:0008006" key="3">
    <source>
        <dbReference type="Google" id="ProtNLM"/>
    </source>
</evidence>
<dbReference type="AlphaFoldDB" id="A0A0X3BML7"/>
<dbReference type="RefSeq" id="WP_083531450.1">
    <property type="nucleotide sequence ID" value="NZ_LT158599.1"/>
</dbReference>